<proteinExistence type="predicted"/>
<evidence type="ECO:0000256" key="1">
    <source>
        <dbReference type="SAM" id="MobiDB-lite"/>
    </source>
</evidence>
<evidence type="ECO:0000313" key="2">
    <source>
        <dbReference type="EMBL" id="KAK2021575.1"/>
    </source>
</evidence>
<evidence type="ECO:0000313" key="3">
    <source>
        <dbReference type="Proteomes" id="UP001232148"/>
    </source>
</evidence>
<sequence>MQFFLSLSGVRLPREEPPRTTSGPPSLGFSFYIPRRKHGEGSNTSWCCPVYHQDMAYSSIGVACAFSWHIGRSHTKPSHIKQNKRAA</sequence>
<organism evidence="2 3">
    <name type="scientific">Colletotrichum zoysiae</name>
    <dbReference type="NCBI Taxonomy" id="1216348"/>
    <lineage>
        <taxon>Eukaryota</taxon>
        <taxon>Fungi</taxon>
        <taxon>Dikarya</taxon>
        <taxon>Ascomycota</taxon>
        <taxon>Pezizomycotina</taxon>
        <taxon>Sordariomycetes</taxon>
        <taxon>Hypocreomycetidae</taxon>
        <taxon>Glomerellales</taxon>
        <taxon>Glomerellaceae</taxon>
        <taxon>Colletotrichum</taxon>
        <taxon>Colletotrichum graminicola species complex</taxon>
    </lineage>
</organism>
<feature type="region of interest" description="Disordered" evidence="1">
    <location>
        <begin position="1"/>
        <end position="26"/>
    </location>
</feature>
<dbReference type="AlphaFoldDB" id="A0AAD9H371"/>
<dbReference type="Proteomes" id="UP001232148">
    <property type="component" value="Unassembled WGS sequence"/>
</dbReference>
<name>A0AAD9H371_9PEZI</name>
<gene>
    <name evidence="2" type="ORF">LX32DRAFT_242660</name>
</gene>
<dbReference type="EMBL" id="MU843094">
    <property type="protein sequence ID" value="KAK2021575.1"/>
    <property type="molecule type" value="Genomic_DNA"/>
</dbReference>
<keyword evidence="3" id="KW-1185">Reference proteome</keyword>
<comment type="caution">
    <text evidence="2">The sequence shown here is derived from an EMBL/GenBank/DDBJ whole genome shotgun (WGS) entry which is preliminary data.</text>
</comment>
<reference evidence="2" key="1">
    <citation type="submission" date="2021-06" db="EMBL/GenBank/DDBJ databases">
        <title>Comparative genomics, transcriptomics and evolutionary studies reveal genomic signatures of adaptation to plant cell wall in hemibiotrophic fungi.</title>
        <authorList>
            <consortium name="DOE Joint Genome Institute"/>
            <person name="Baroncelli R."/>
            <person name="Diaz J.F."/>
            <person name="Benocci T."/>
            <person name="Peng M."/>
            <person name="Battaglia E."/>
            <person name="Haridas S."/>
            <person name="Andreopoulos W."/>
            <person name="Labutti K."/>
            <person name="Pangilinan J."/>
            <person name="Floch G.L."/>
            <person name="Makela M.R."/>
            <person name="Henrissat B."/>
            <person name="Grigoriev I.V."/>
            <person name="Crouch J.A."/>
            <person name="De Vries R.P."/>
            <person name="Sukno S.A."/>
            <person name="Thon M.R."/>
        </authorList>
    </citation>
    <scope>NUCLEOTIDE SEQUENCE</scope>
    <source>
        <strain evidence="2">MAFF235873</strain>
    </source>
</reference>
<accession>A0AAD9H371</accession>
<protein>
    <submittedName>
        <fullName evidence="2">Uncharacterized protein</fullName>
    </submittedName>
</protein>